<dbReference type="HOGENOM" id="CLU_2766709_0_0_6"/>
<gene>
    <name evidence="1" type="ORF">S7S_12765</name>
</gene>
<reference evidence="1 2" key="1">
    <citation type="journal article" date="2012" name="J. Bacteriol.">
        <title>Genome sequence of an alkane-degrading bacterium, Alcanivorax pacificus type strain W11-5, isolated from deep sea sediment.</title>
        <authorList>
            <person name="Lai Q."/>
            <person name="Shao Z."/>
        </authorList>
    </citation>
    <scope>NUCLEOTIDE SEQUENCE [LARGE SCALE GENOMIC DNA]</scope>
    <source>
        <strain evidence="1 2">W11-5</strain>
    </source>
</reference>
<evidence type="ECO:0000313" key="2">
    <source>
        <dbReference type="Proteomes" id="UP000006764"/>
    </source>
</evidence>
<proteinExistence type="predicted"/>
<name>A0A0B4XQD2_9GAMM</name>
<protein>
    <submittedName>
        <fullName evidence="1">Uncharacterized protein</fullName>
    </submittedName>
</protein>
<dbReference type="KEGG" id="apac:S7S_12765"/>
<organism evidence="1 2">
    <name type="scientific">Isoalcanivorax pacificus W11-5</name>
    <dbReference type="NCBI Taxonomy" id="391936"/>
    <lineage>
        <taxon>Bacteria</taxon>
        <taxon>Pseudomonadati</taxon>
        <taxon>Pseudomonadota</taxon>
        <taxon>Gammaproteobacteria</taxon>
        <taxon>Oceanospirillales</taxon>
        <taxon>Alcanivoracaceae</taxon>
        <taxon>Isoalcanivorax</taxon>
    </lineage>
</organism>
<dbReference type="OrthoDB" id="9850415at2"/>
<evidence type="ECO:0000313" key="1">
    <source>
        <dbReference type="EMBL" id="AJD48965.1"/>
    </source>
</evidence>
<accession>A0A0B4XQD2</accession>
<dbReference type="RefSeq" id="WP_008740323.1">
    <property type="nucleotide sequence ID" value="NZ_CP004387.1"/>
</dbReference>
<dbReference type="AlphaFoldDB" id="A0A0B4XQD2"/>
<dbReference type="EMBL" id="CP004387">
    <property type="protein sequence ID" value="AJD48965.1"/>
    <property type="molecule type" value="Genomic_DNA"/>
</dbReference>
<sequence length="69" mass="7471">MTEKHPKDQITPALSVDEVKDKIRSQLGPTANAFLLEIEKGMASGVIQGNELDQLIAALEQLSDTSQAH</sequence>
<dbReference type="Proteomes" id="UP000006764">
    <property type="component" value="Chromosome"/>
</dbReference>
<keyword evidence="2" id="KW-1185">Reference proteome</keyword>